<comment type="caution">
    <text evidence="2">The sequence shown here is derived from an EMBL/GenBank/DDBJ whole genome shotgun (WGS) entry which is preliminary data.</text>
</comment>
<accession>A0A943EKR1</accession>
<name>A0A943EKR1_9FIRM</name>
<organism evidence="2 3">
    <name type="scientific">Thomasclavelia spiroformis</name>
    <dbReference type="NCBI Taxonomy" id="29348"/>
    <lineage>
        <taxon>Bacteria</taxon>
        <taxon>Bacillati</taxon>
        <taxon>Bacillota</taxon>
        <taxon>Erysipelotrichia</taxon>
        <taxon>Erysipelotrichales</taxon>
        <taxon>Coprobacillaceae</taxon>
        <taxon>Thomasclavelia</taxon>
    </lineage>
</organism>
<feature type="domain" description="Siphovirus-type tail component C-terminal" evidence="1">
    <location>
        <begin position="174"/>
        <end position="279"/>
    </location>
</feature>
<dbReference type="EMBL" id="JAGZCC010000028">
    <property type="protein sequence ID" value="MBS5588334.1"/>
    <property type="molecule type" value="Genomic_DNA"/>
</dbReference>
<dbReference type="InterPro" id="IPR054738">
    <property type="entry name" value="Siphovirus-type_tail_C"/>
</dbReference>
<dbReference type="AlphaFoldDB" id="A0A943EKR1"/>
<proteinExistence type="predicted"/>
<dbReference type="Gene3D" id="2.60.120.860">
    <property type="match status" value="1"/>
</dbReference>
<reference evidence="2" key="1">
    <citation type="submission" date="2021-02" db="EMBL/GenBank/DDBJ databases">
        <title>Infant gut strain persistence is associated with maternal origin, phylogeny, and functional potential including surface adhesion and iron acquisition.</title>
        <authorList>
            <person name="Lou Y.C."/>
        </authorList>
    </citation>
    <scope>NUCLEOTIDE SEQUENCE</scope>
    <source>
        <strain evidence="2">L3_108_000G1_dasL3_108_000G1_metabat.metabat.11</strain>
    </source>
</reference>
<dbReference type="Pfam" id="PF22768">
    <property type="entry name" value="SPP1_Dit"/>
    <property type="match status" value="1"/>
</dbReference>
<evidence type="ECO:0000259" key="1">
    <source>
        <dbReference type="Pfam" id="PF22768"/>
    </source>
</evidence>
<dbReference type="Proteomes" id="UP000751224">
    <property type="component" value="Unassembled WGS sequence"/>
</dbReference>
<sequence>MFRLEVENEKKEKIELTNSPFFESVAIEGLLPPQAAVNSSAVANADGETFNSARVGIRDVTIDIKPAFPVEENRQRLYTYFKLKKQLNIYFKNKNRDIVTAGIVEGFDGSLFEQKQLISISIKCLDPYLKDSAESVADMANIIDNFEFPFSIDEEGIPFSIIDKALTQNIFNAGDVETGMIIELTANGEVIKPTIYNVETREYFGLDFTMQLGDVIRINTNKFNKKVELIRYGETRNIINNILKGNKWLTLQVGDNLFTYTCEAGEENLSFKFTYSNRYEGV</sequence>
<gene>
    <name evidence="2" type="ORF">KHX14_05880</name>
</gene>
<protein>
    <submittedName>
        <fullName evidence="2">Phage tail family protein</fullName>
    </submittedName>
</protein>
<evidence type="ECO:0000313" key="3">
    <source>
        <dbReference type="Proteomes" id="UP000751224"/>
    </source>
</evidence>
<evidence type="ECO:0000313" key="2">
    <source>
        <dbReference type="EMBL" id="MBS5588334.1"/>
    </source>
</evidence>
<dbReference type="RefSeq" id="WP_303886973.1">
    <property type="nucleotide sequence ID" value="NZ_JAGZCC010000028.1"/>
</dbReference>